<dbReference type="InParanoid" id="A0A7M7M617"/>
<dbReference type="SMART" id="SM00248">
    <property type="entry name" value="ANK"/>
    <property type="match status" value="5"/>
</dbReference>
<feature type="compositionally biased region" description="Low complexity" evidence="4">
    <location>
        <begin position="339"/>
        <end position="356"/>
    </location>
</feature>
<feature type="region of interest" description="Disordered" evidence="4">
    <location>
        <begin position="232"/>
        <end position="270"/>
    </location>
</feature>
<dbReference type="PROSITE" id="PS50088">
    <property type="entry name" value="ANK_REPEAT"/>
    <property type="match status" value="1"/>
</dbReference>
<feature type="region of interest" description="Disordered" evidence="4">
    <location>
        <begin position="574"/>
        <end position="643"/>
    </location>
</feature>
<dbReference type="AlphaFoldDB" id="A0A7M7M617"/>
<evidence type="ECO:0000256" key="3">
    <source>
        <dbReference type="PROSITE-ProRule" id="PRU00023"/>
    </source>
</evidence>
<proteinExistence type="predicted"/>
<feature type="region of interest" description="Disordered" evidence="4">
    <location>
        <begin position="78"/>
        <end position="103"/>
    </location>
</feature>
<dbReference type="Pfam" id="PF00023">
    <property type="entry name" value="Ank"/>
    <property type="match status" value="1"/>
</dbReference>
<dbReference type="OrthoDB" id="71307at2759"/>
<dbReference type="SUPFAM" id="SSF48403">
    <property type="entry name" value="Ankyrin repeat"/>
    <property type="match status" value="1"/>
</dbReference>
<evidence type="ECO:0000256" key="1">
    <source>
        <dbReference type="ARBA" id="ARBA00022737"/>
    </source>
</evidence>
<keyword evidence="1" id="KW-0677">Repeat</keyword>
<feature type="compositionally biased region" description="Polar residues" evidence="4">
    <location>
        <begin position="612"/>
        <end position="635"/>
    </location>
</feature>
<name>A0A7M7M617_NASVI</name>
<reference evidence="5" key="1">
    <citation type="submission" date="2021-01" db="UniProtKB">
        <authorList>
            <consortium name="EnsemblMetazoa"/>
        </authorList>
    </citation>
    <scope>IDENTIFICATION</scope>
</reference>
<dbReference type="GO" id="GO:0005634">
    <property type="term" value="C:nucleus"/>
    <property type="evidence" value="ECO:0007669"/>
    <property type="project" value="TreeGrafter"/>
</dbReference>
<feature type="compositionally biased region" description="Polar residues" evidence="4">
    <location>
        <begin position="181"/>
        <end position="201"/>
    </location>
</feature>
<feature type="compositionally biased region" description="Low complexity" evidence="4">
    <location>
        <begin position="84"/>
        <end position="97"/>
    </location>
</feature>
<dbReference type="Proteomes" id="UP000002358">
    <property type="component" value="Chromosome 1"/>
</dbReference>
<dbReference type="RefSeq" id="XP_016836718.1">
    <property type="nucleotide sequence ID" value="XM_016981229.3"/>
</dbReference>
<feature type="compositionally biased region" description="Acidic residues" evidence="4">
    <location>
        <begin position="145"/>
        <end position="157"/>
    </location>
</feature>
<dbReference type="PANTHER" id="PTHR24124">
    <property type="entry name" value="ANKYRIN REPEAT FAMILY A"/>
    <property type="match status" value="1"/>
</dbReference>
<evidence type="ECO:0000256" key="2">
    <source>
        <dbReference type="ARBA" id="ARBA00023043"/>
    </source>
</evidence>
<evidence type="ECO:0000256" key="4">
    <source>
        <dbReference type="SAM" id="MobiDB-lite"/>
    </source>
</evidence>
<protein>
    <recommendedName>
        <fullName evidence="7">NF-kappa-B inhibitor zeta</fullName>
    </recommendedName>
</protein>
<dbReference type="Gene3D" id="1.25.40.20">
    <property type="entry name" value="Ankyrin repeat-containing domain"/>
    <property type="match status" value="1"/>
</dbReference>
<feature type="region of interest" description="Disordered" evidence="4">
    <location>
        <begin position="124"/>
        <end position="201"/>
    </location>
</feature>
<sequence>MRTTGSCLFEMCESVEVARILDVSGTLLNTTCRQNSALASAAVSIMAKIRMAEKVDLPKSTLLQPLDHYLVEKRSPSQAVNMASSLDSSPSSSYSSSPENRNLDDLIDSVQGIKIVKGDNIVNDDSQSFDEEYPSVEYKRVPLSTDDEDDEDEDDEGLIERGPVRPQLHPLNRARPYVDSSVHSWPSSGVNQPSENSTDYDTSAKAILTDREYREKIDFCLDKLSDSMSQARSASNSLSPVHSDFGGTSSSYSPPQQQQQWSPGGQRSNGSSCFVPSITVCDSETSLLEILSRGGFQPAQASRTPEYNSGASVASSSMACASDNWPDSPASSYNNCTTSASRPDSRSSSRAQSPGSNNGCNGISFLNVLGSPCMESPQVSPQNFRYLQRPSSSSSSSQSYCETPSPANYQNPLEQQLEEQLGNHMISQLPVYHTSFESSDTIVNDSRELQLQLVEELIRSDCEQNKEAQSCDMQVVPNCGTTTPGCSTNNYTTSPTTRDNNYPTSPSCSVNNYPTSPSCSVNNYPTSPSCSSKTFTLTSNLQITPPNPSPTYMENHDPHDDLTKTLLKFVGGEQTLGGQEKRWQADARSTSTTSGYSSSSSSSEPWKGCENSCLQTDQQQAKSNFLGSASTSPRPQQQTLYQQQQCVQMNSTLGSVENIQYPSTSVDARRNSWKGYTETSPMMSSSNGVGSSFSEFQIPETVTSYNCQRSKSSNHSVSRTHSGGCLVEARIAPWPSLNLPKTRASERLKENTTPEAVQRAMTKLLKTPMQELTHADTDGDTMLMCLVGNPMELDKKLAYLVPLVERLGTIDGALTMLNNRGEDALYVAAMNCRHKPYVVGYLAAAFLQKNIDIANRTYRNKVGENGDTLVHLLAAKGDSHGDVLAELLSLKTAEGKPVFDLSRRNYDGRTALHVAVETHVYHMALATTRLLLENGVDPMIKEGKCGDTALHMAVALTCDPALVATLTNHKQGAQSVAVENYTGNTPLHLAGAINERTTIERQAHICKLLKLAGAHSNQPNRQGKTVLALVAADRKEMIKRVFNGKC</sequence>
<dbReference type="PROSITE" id="PS50297">
    <property type="entry name" value="ANK_REP_REGION"/>
    <property type="match status" value="1"/>
</dbReference>
<evidence type="ECO:0000313" key="5">
    <source>
        <dbReference type="EnsemblMetazoa" id="XP_016836718"/>
    </source>
</evidence>
<organism evidence="5 6">
    <name type="scientific">Nasonia vitripennis</name>
    <name type="common">Parasitic wasp</name>
    <dbReference type="NCBI Taxonomy" id="7425"/>
    <lineage>
        <taxon>Eukaryota</taxon>
        <taxon>Metazoa</taxon>
        <taxon>Ecdysozoa</taxon>
        <taxon>Arthropoda</taxon>
        <taxon>Hexapoda</taxon>
        <taxon>Insecta</taxon>
        <taxon>Pterygota</taxon>
        <taxon>Neoptera</taxon>
        <taxon>Endopterygota</taxon>
        <taxon>Hymenoptera</taxon>
        <taxon>Apocrita</taxon>
        <taxon>Proctotrupomorpha</taxon>
        <taxon>Chalcidoidea</taxon>
        <taxon>Pteromalidae</taxon>
        <taxon>Pteromalinae</taxon>
        <taxon>Nasonia</taxon>
    </lineage>
</organism>
<keyword evidence="6" id="KW-1185">Reference proteome</keyword>
<dbReference type="EnsemblMetazoa" id="XM_016981229">
    <property type="protein sequence ID" value="XP_016836718"/>
    <property type="gene ID" value="LOC100679080"/>
</dbReference>
<dbReference type="GO" id="GO:0010468">
    <property type="term" value="P:regulation of gene expression"/>
    <property type="evidence" value="ECO:0007669"/>
    <property type="project" value="TreeGrafter"/>
</dbReference>
<accession>A0A7M7M617</accession>
<evidence type="ECO:0000313" key="6">
    <source>
        <dbReference type="Proteomes" id="UP000002358"/>
    </source>
</evidence>
<dbReference type="InterPro" id="IPR036770">
    <property type="entry name" value="Ankyrin_rpt-contain_sf"/>
</dbReference>
<dbReference type="PANTHER" id="PTHR24124:SF14">
    <property type="entry name" value="CHROMOSOME UNDETERMINED SCAFFOLD_25, WHOLE GENOME SHOTGUN SEQUENCE"/>
    <property type="match status" value="1"/>
</dbReference>
<feature type="compositionally biased region" description="Low complexity" evidence="4">
    <location>
        <begin position="589"/>
        <end position="603"/>
    </location>
</feature>
<keyword evidence="2 3" id="KW-0040">ANK repeat</keyword>
<feature type="compositionally biased region" description="Polar residues" evidence="4">
    <location>
        <begin position="329"/>
        <end position="338"/>
    </location>
</feature>
<feature type="repeat" description="ANK" evidence="3">
    <location>
        <begin position="907"/>
        <end position="943"/>
    </location>
</feature>
<dbReference type="SMR" id="A0A7M7M617"/>
<dbReference type="InterPro" id="IPR002110">
    <property type="entry name" value="Ankyrin_rpt"/>
</dbReference>
<feature type="compositionally biased region" description="Low complexity" evidence="4">
    <location>
        <begin position="246"/>
        <end position="268"/>
    </location>
</feature>
<feature type="region of interest" description="Disordered" evidence="4">
    <location>
        <begin position="385"/>
        <end position="409"/>
    </location>
</feature>
<dbReference type="GeneID" id="100679080"/>
<feature type="compositionally biased region" description="Polar residues" evidence="4">
    <location>
        <begin position="400"/>
        <end position="409"/>
    </location>
</feature>
<evidence type="ECO:0008006" key="7">
    <source>
        <dbReference type="Google" id="ProtNLM"/>
    </source>
</evidence>
<feature type="region of interest" description="Disordered" evidence="4">
    <location>
        <begin position="319"/>
        <end position="356"/>
    </location>
</feature>